<evidence type="ECO:0000259" key="1">
    <source>
        <dbReference type="Pfam" id="PF00535"/>
    </source>
</evidence>
<evidence type="ECO:0000313" key="3">
    <source>
        <dbReference type="Proteomes" id="UP001342826"/>
    </source>
</evidence>
<dbReference type="Proteomes" id="UP001342826">
    <property type="component" value="Unassembled WGS sequence"/>
</dbReference>
<dbReference type="RefSeq" id="WP_328015678.1">
    <property type="nucleotide sequence ID" value="NZ_JARTFS010000013.1"/>
</dbReference>
<dbReference type="InterPro" id="IPR050834">
    <property type="entry name" value="Glycosyltransf_2"/>
</dbReference>
<dbReference type="Pfam" id="PF00535">
    <property type="entry name" value="Glycos_transf_2"/>
    <property type="match status" value="1"/>
</dbReference>
<proteinExistence type="predicted"/>
<protein>
    <submittedName>
        <fullName evidence="2">Glycosyltransferase family 2 protein</fullName>
        <ecNumber evidence="2">2.4.-.-</ecNumber>
    </submittedName>
</protein>
<accession>A0ABU6P1I3</accession>
<reference evidence="2 3" key="1">
    <citation type="submission" date="2023-03" db="EMBL/GenBank/DDBJ databases">
        <title>Bacillus Genome Sequencing.</title>
        <authorList>
            <person name="Dunlap C."/>
        </authorList>
    </citation>
    <scope>NUCLEOTIDE SEQUENCE [LARGE SCALE GENOMIC DNA]</scope>
    <source>
        <strain evidence="2 3">NRS-1717</strain>
    </source>
</reference>
<keyword evidence="2" id="KW-0808">Transferase</keyword>
<dbReference type="GO" id="GO:0016757">
    <property type="term" value="F:glycosyltransferase activity"/>
    <property type="evidence" value="ECO:0007669"/>
    <property type="project" value="UniProtKB-KW"/>
</dbReference>
<dbReference type="SUPFAM" id="SSF53448">
    <property type="entry name" value="Nucleotide-diphospho-sugar transferases"/>
    <property type="match status" value="1"/>
</dbReference>
<organism evidence="2 3">
    <name type="scientific">Metabacillus fastidiosus</name>
    <dbReference type="NCBI Taxonomy" id="1458"/>
    <lineage>
        <taxon>Bacteria</taxon>
        <taxon>Bacillati</taxon>
        <taxon>Bacillota</taxon>
        <taxon>Bacilli</taxon>
        <taxon>Bacillales</taxon>
        <taxon>Bacillaceae</taxon>
        <taxon>Metabacillus</taxon>
    </lineage>
</organism>
<dbReference type="PANTHER" id="PTHR43685">
    <property type="entry name" value="GLYCOSYLTRANSFERASE"/>
    <property type="match status" value="1"/>
</dbReference>
<dbReference type="EC" id="2.4.-.-" evidence="2"/>
<comment type="caution">
    <text evidence="2">The sequence shown here is derived from an EMBL/GenBank/DDBJ whole genome shotgun (WGS) entry which is preliminary data.</text>
</comment>
<gene>
    <name evidence="2" type="ORF">P9271_18090</name>
</gene>
<evidence type="ECO:0000313" key="2">
    <source>
        <dbReference type="EMBL" id="MED4403223.1"/>
    </source>
</evidence>
<feature type="domain" description="Glycosyltransferase 2-like" evidence="1">
    <location>
        <begin position="158"/>
        <end position="285"/>
    </location>
</feature>
<dbReference type="InterPro" id="IPR001173">
    <property type="entry name" value="Glyco_trans_2-like"/>
</dbReference>
<keyword evidence="2" id="KW-0328">Glycosyltransferase</keyword>
<dbReference type="Gene3D" id="3.90.550.10">
    <property type="entry name" value="Spore Coat Polysaccharide Biosynthesis Protein SpsA, Chain A"/>
    <property type="match status" value="1"/>
</dbReference>
<sequence length="383" mass="45070">MFFSLKDLPNELNTEIINIKNEDLGGSLNDYIPKIQSQFVLFLNNHQFLTSSLKNSFINDRYSVITAPQHFKNIEIECPFIVRTSFLKQTRFFLKHQIPFKEAILYAWLKENCDCKMISLDKEVTRQQYTRNSIKKMEFINKYHLEKTSNETRKPTLSVIIANYNMENYIETAVSSCLLQNELADQLLVVDDGSTDNSIKHLETWKHIPNFKLLSINKNMGKARALNYALPYVTSDYILELDADDWLDPDAVFTIKNYLKTISEDVSILYGNLRNWKQIEEFGVKFMYIKKGKQVRNKDELLSYSFPLGPRIYKKSTLNAIGGFPIIHFENGRLYEDVSVLRELINFGRLLYCDFTIYNTRQHQASITKKYYSKWNDYLKYIQ</sequence>
<name>A0ABU6P1I3_9BACI</name>
<dbReference type="PANTHER" id="PTHR43685:SF2">
    <property type="entry name" value="GLYCOSYLTRANSFERASE 2-LIKE DOMAIN-CONTAINING PROTEIN"/>
    <property type="match status" value="1"/>
</dbReference>
<keyword evidence="3" id="KW-1185">Reference proteome</keyword>
<dbReference type="CDD" id="cd00761">
    <property type="entry name" value="Glyco_tranf_GTA_type"/>
    <property type="match status" value="1"/>
</dbReference>
<dbReference type="EMBL" id="JARTFS010000013">
    <property type="protein sequence ID" value="MED4403223.1"/>
    <property type="molecule type" value="Genomic_DNA"/>
</dbReference>
<dbReference type="InterPro" id="IPR029044">
    <property type="entry name" value="Nucleotide-diphossugar_trans"/>
</dbReference>